<dbReference type="AlphaFoldDB" id="A0A5C7T9B7"/>
<reference evidence="2 3" key="1">
    <citation type="submission" date="2018-09" db="EMBL/GenBank/DDBJ databases">
        <title>Metagenome Assembled Genomes from an Advanced Water Purification Facility.</title>
        <authorList>
            <person name="Stamps B.W."/>
            <person name="Spear J.R."/>
        </authorList>
    </citation>
    <scope>NUCLEOTIDE SEQUENCE [LARGE SCALE GENOMIC DNA]</scope>
    <source>
        <strain evidence="2">Bin_27_1</strain>
    </source>
</reference>
<proteinExistence type="predicted"/>
<dbReference type="Proteomes" id="UP000321192">
    <property type="component" value="Unassembled WGS sequence"/>
</dbReference>
<evidence type="ECO:0000313" key="3">
    <source>
        <dbReference type="Proteomes" id="UP000321192"/>
    </source>
</evidence>
<organism evidence="2 3">
    <name type="scientific">Thauera aminoaromatica</name>
    <dbReference type="NCBI Taxonomy" id="164330"/>
    <lineage>
        <taxon>Bacteria</taxon>
        <taxon>Pseudomonadati</taxon>
        <taxon>Pseudomonadota</taxon>
        <taxon>Betaproteobacteria</taxon>
        <taxon>Rhodocyclales</taxon>
        <taxon>Zoogloeaceae</taxon>
        <taxon>Thauera</taxon>
    </lineage>
</organism>
<dbReference type="EMBL" id="SSFD01000012">
    <property type="protein sequence ID" value="TXH92287.1"/>
    <property type="molecule type" value="Genomic_DNA"/>
</dbReference>
<gene>
    <name evidence="2" type="ORF">E6Q80_00680</name>
</gene>
<dbReference type="InterPro" id="IPR010927">
    <property type="entry name" value="T4SS_TraH"/>
</dbReference>
<protein>
    <recommendedName>
        <fullName evidence="4">Conjugal transfer protein TraH</fullName>
    </recommendedName>
</protein>
<evidence type="ECO:0008006" key="4">
    <source>
        <dbReference type="Google" id="ProtNLM"/>
    </source>
</evidence>
<sequence length="480" mass="52575">MMIMRARLKALSVSVSAAIMLTAWSAPASATSWMTDFYTTAGGSMNVTPGAVYQTQTTNVISGGGFAMRAPRKNVQFLTVTPPGYKAGCGGIDFWAGSFGFINKEQLVQFLRNIGQNALGLFFQLALKSMAPEVAATIEVMQDWAQRINQFNMNSCEMAQQFINEDNFGFAIREEGKERAAAIKDWGGEVGDRFLGKLSTRDSASNTRATNEAAKAANPDEWKLDYAYDTNITWKLLGKIGSLSDQEKELIMSLVGTGITTRATDSKGEESPTVEAFADQISINELIGNRSAATTARIYSCGGDTDCLSLPALPGMLSYTSFAKVAYDKMNAIKAAIETRSAQDPENLALVDMTSVPIYRLISVSTLSKYPALSDTVIEKYADVVGLDLAMVYLEYLSEEVRRQIKVEVPHQPKAILTFFENLEKTLDKKLEAGRAKRLELISERSALMANIAEIEHIERTLFSNLSASMAANLRFGQKM</sequence>
<dbReference type="Pfam" id="PF06122">
    <property type="entry name" value="TraH"/>
    <property type="match status" value="1"/>
</dbReference>
<evidence type="ECO:0000256" key="1">
    <source>
        <dbReference type="SAM" id="SignalP"/>
    </source>
</evidence>
<evidence type="ECO:0000313" key="2">
    <source>
        <dbReference type="EMBL" id="TXH92287.1"/>
    </source>
</evidence>
<feature type="signal peptide" evidence="1">
    <location>
        <begin position="1"/>
        <end position="30"/>
    </location>
</feature>
<feature type="chain" id="PRO_5022961413" description="Conjugal transfer protein TraH" evidence="1">
    <location>
        <begin position="31"/>
        <end position="480"/>
    </location>
</feature>
<keyword evidence="1" id="KW-0732">Signal</keyword>
<accession>A0A5C7T9B7</accession>
<name>A0A5C7T9B7_THASP</name>
<comment type="caution">
    <text evidence="2">The sequence shown here is derived from an EMBL/GenBank/DDBJ whole genome shotgun (WGS) entry which is preliminary data.</text>
</comment>